<dbReference type="GO" id="GO:0016491">
    <property type="term" value="F:oxidoreductase activity"/>
    <property type="evidence" value="ECO:0007669"/>
    <property type="project" value="UniProtKB-KW"/>
</dbReference>
<sequence length="325" mass="35049">MAAALPRSCVEPGSDVGLPGFGSDGVRLRCQAGIGQYESRERVFVSQSEERQNLLEQRYGQANVPAGLIWNERIQGLLEHRSVRAFLPDPLPAGSLETMVAAAQSASTSSGLNQWSVVAVTDPQVKAKAAALTVSETFGIGSTFIEQAPAFLLWVADLSRSHSIATEAGTGTEVVDYLDSFLMASIDAAVAAQNAVVAAEALGLGVVYIGAARNKADEMAQLLELPPHSFVAFGMVVGSPDPAQPTQIRPRPPQALVLHHDRYSAQQSMDNVEAYEPVLRDFLESSGSTVRTWREMVAFSTSSMDYMDGRQNLRETLHSRGFQLR</sequence>
<keyword evidence="2" id="KW-0285">Flavoprotein</keyword>
<feature type="domain" description="Nitroreductase" evidence="5">
    <location>
        <begin position="79"/>
        <end position="238"/>
    </location>
</feature>
<dbReference type="InterPro" id="IPR016446">
    <property type="entry name" value="Flavin_OxRdtase_Frp"/>
</dbReference>
<organism evidence="6 7">
    <name type="scientific">Kineosporia babensis</name>
    <dbReference type="NCBI Taxonomy" id="499548"/>
    <lineage>
        <taxon>Bacteria</taxon>
        <taxon>Bacillati</taxon>
        <taxon>Actinomycetota</taxon>
        <taxon>Actinomycetes</taxon>
        <taxon>Kineosporiales</taxon>
        <taxon>Kineosporiaceae</taxon>
        <taxon>Kineosporia</taxon>
    </lineage>
</organism>
<evidence type="ECO:0000256" key="4">
    <source>
        <dbReference type="ARBA" id="ARBA00023002"/>
    </source>
</evidence>
<dbReference type="PANTHER" id="PTHR43425:SF2">
    <property type="entry name" value="OXYGEN-INSENSITIVE NADPH NITROREDUCTASE"/>
    <property type="match status" value="1"/>
</dbReference>
<dbReference type="InterPro" id="IPR000415">
    <property type="entry name" value="Nitroreductase-like"/>
</dbReference>
<keyword evidence="4" id="KW-0560">Oxidoreductase</keyword>
<accession>A0A9X1NLP6</accession>
<reference evidence="6" key="1">
    <citation type="submission" date="2021-11" db="EMBL/GenBank/DDBJ databases">
        <title>Streptomyces corallinus and Kineosporia corallina sp. nov., two new coral-derived marine actinobacteria.</title>
        <authorList>
            <person name="Buangrab K."/>
            <person name="Sutthacheep M."/>
            <person name="Yeemin T."/>
            <person name="Harunari E."/>
            <person name="Igarashi Y."/>
            <person name="Sripreechasak P."/>
            <person name="Kanchanasin P."/>
            <person name="Tanasupawat S."/>
            <person name="Phongsopitanun W."/>
        </authorList>
    </citation>
    <scope>NUCLEOTIDE SEQUENCE</scope>
    <source>
        <strain evidence="6">JCM 31032</strain>
    </source>
</reference>
<keyword evidence="3" id="KW-0288">FMN</keyword>
<evidence type="ECO:0000256" key="2">
    <source>
        <dbReference type="ARBA" id="ARBA00022630"/>
    </source>
</evidence>
<dbReference type="RefSeq" id="WP_231449471.1">
    <property type="nucleotide sequence ID" value="NZ_JAJOMB010000032.1"/>
</dbReference>
<dbReference type="Proteomes" id="UP001138997">
    <property type="component" value="Unassembled WGS sequence"/>
</dbReference>
<evidence type="ECO:0000256" key="1">
    <source>
        <dbReference type="ARBA" id="ARBA00008366"/>
    </source>
</evidence>
<dbReference type="Pfam" id="PF00881">
    <property type="entry name" value="Nitroreductase"/>
    <property type="match status" value="1"/>
</dbReference>
<evidence type="ECO:0000313" key="6">
    <source>
        <dbReference type="EMBL" id="MCD5316620.1"/>
    </source>
</evidence>
<comment type="caution">
    <text evidence="6">The sequence shown here is derived from an EMBL/GenBank/DDBJ whole genome shotgun (WGS) entry which is preliminary data.</text>
</comment>
<dbReference type="Gene3D" id="3.40.109.10">
    <property type="entry name" value="NADH Oxidase"/>
    <property type="match status" value="1"/>
</dbReference>
<proteinExistence type="inferred from homology"/>
<dbReference type="PANTHER" id="PTHR43425">
    <property type="entry name" value="OXYGEN-INSENSITIVE NADPH NITROREDUCTASE"/>
    <property type="match status" value="1"/>
</dbReference>
<keyword evidence="7" id="KW-1185">Reference proteome</keyword>
<protein>
    <submittedName>
        <fullName evidence="6">Nitroreductase family protein</fullName>
    </submittedName>
</protein>
<dbReference type="EMBL" id="JAJOMB010000032">
    <property type="protein sequence ID" value="MCD5316620.1"/>
    <property type="molecule type" value="Genomic_DNA"/>
</dbReference>
<evidence type="ECO:0000313" key="7">
    <source>
        <dbReference type="Proteomes" id="UP001138997"/>
    </source>
</evidence>
<dbReference type="SUPFAM" id="SSF55469">
    <property type="entry name" value="FMN-dependent nitroreductase-like"/>
    <property type="match status" value="1"/>
</dbReference>
<gene>
    <name evidence="6" type="ORF">LR394_37550</name>
</gene>
<dbReference type="InterPro" id="IPR029479">
    <property type="entry name" value="Nitroreductase"/>
</dbReference>
<comment type="similarity">
    <text evidence="1">Belongs to the flavin oxidoreductase frp family.</text>
</comment>
<evidence type="ECO:0000259" key="5">
    <source>
        <dbReference type="Pfam" id="PF00881"/>
    </source>
</evidence>
<evidence type="ECO:0000256" key="3">
    <source>
        <dbReference type="ARBA" id="ARBA00022643"/>
    </source>
</evidence>
<dbReference type="AlphaFoldDB" id="A0A9X1NLP6"/>
<name>A0A9X1NLP6_9ACTN</name>